<dbReference type="SUPFAM" id="SSF51556">
    <property type="entry name" value="Metallo-dependent hydrolases"/>
    <property type="match status" value="1"/>
</dbReference>
<feature type="binding site" evidence="3">
    <location>
        <position position="176"/>
    </location>
    <ligand>
        <name>a divalent metal cation</name>
        <dbReference type="ChEBI" id="CHEBI:60240"/>
        <label>1</label>
    </ligand>
</feature>
<dbReference type="EMBL" id="CP006934">
    <property type="protein sequence ID" value="AHI54331.1"/>
    <property type="molecule type" value="Genomic_DNA"/>
</dbReference>
<dbReference type="Gene3D" id="3.20.20.140">
    <property type="entry name" value="Metal-dependent hydrolases"/>
    <property type="match status" value="1"/>
</dbReference>
<dbReference type="GO" id="GO:0005829">
    <property type="term" value="C:cytosol"/>
    <property type="evidence" value="ECO:0007669"/>
    <property type="project" value="TreeGrafter"/>
</dbReference>
<keyword evidence="2" id="KW-0378">Hydrolase</keyword>
<proteinExistence type="predicted"/>
<sequence length="227" mass="25696">MCNVGFDIESSKLAIQQSYNYKNIYAAVGIHPNDVEKFDFVSDLETISDLAMNEKVVAIGEVGIDYFYSRENRELQIKWFKAQIKIAQANKLPVMMHLRDEVGKYEAYEDALSILKEMKVKKAIVHCFTVNLDYAKKFVNAGYLLSIPGVVTFKSAKDLQEAVKWIPLKNLLVETDAPYLTPEPNRGKINQPKYIVDTVIKIAALKKLSVEEIVSATRLNAQAIFNV</sequence>
<evidence type="ECO:0000256" key="2">
    <source>
        <dbReference type="ARBA" id="ARBA00022801"/>
    </source>
</evidence>
<feature type="binding site" evidence="3">
    <location>
        <position position="126"/>
    </location>
    <ligand>
        <name>a divalent metal cation</name>
        <dbReference type="ChEBI" id="CHEBI:60240"/>
        <label>2</label>
    </ligand>
</feature>
<dbReference type="GO" id="GO:0004536">
    <property type="term" value="F:DNA nuclease activity"/>
    <property type="evidence" value="ECO:0007669"/>
    <property type="project" value="InterPro"/>
</dbReference>
<organism evidence="4 5">
    <name type="scientific">Spiroplasma sabaudiense Ar-1343</name>
    <dbReference type="NCBI Taxonomy" id="1276257"/>
    <lineage>
        <taxon>Bacteria</taxon>
        <taxon>Bacillati</taxon>
        <taxon>Mycoplasmatota</taxon>
        <taxon>Mollicutes</taxon>
        <taxon>Entomoplasmatales</taxon>
        <taxon>Spiroplasmataceae</taxon>
        <taxon>Spiroplasma</taxon>
    </lineage>
</organism>
<dbReference type="CDD" id="cd01310">
    <property type="entry name" value="TatD_DNAse"/>
    <property type="match status" value="1"/>
</dbReference>
<reference evidence="4 5" key="1">
    <citation type="journal article" date="2014" name="Genome Biol. Evol.">
        <title>Molecular evolution of the substrate utilization strategies and putative virulence factors in mosquito-associated Spiroplasma species.</title>
        <authorList>
            <person name="Chang T.H."/>
            <person name="Lo W.S."/>
            <person name="Ku C."/>
            <person name="Chen L.L."/>
            <person name="Kuo C.H."/>
        </authorList>
    </citation>
    <scope>NUCLEOTIDE SEQUENCE [LARGE SCALE GENOMIC DNA]</scope>
    <source>
        <strain evidence="4">Ar-1343</strain>
    </source>
</reference>
<protein>
    <submittedName>
        <fullName evidence="4">Mg-dependent DNase</fullName>
    </submittedName>
</protein>
<keyword evidence="5" id="KW-1185">Reference proteome</keyword>
<dbReference type="GO" id="GO:0016788">
    <property type="term" value="F:hydrolase activity, acting on ester bonds"/>
    <property type="evidence" value="ECO:0007669"/>
    <property type="project" value="InterPro"/>
</dbReference>
<evidence type="ECO:0000256" key="3">
    <source>
        <dbReference type="PIRSR" id="PIRSR005902-1"/>
    </source>
</evidence>
<dbReference type="InterPro" id="IPR001130">
    <property type="entry name" value="TatD-like"/>
</dbReference>
<dbReference type="PANTHER" id="PTHR46124">
    <property type="entry name" value="D-AMINOACYL-TRNA DEACYLASE"/>
    <property type="match status" value="1"/>
</dbReference>
<dbReference type="PANTHER" id="PTHR46124:SF2">
    <property type="entry name" value="D-AMINOACYL-TRNA DEACYLASE"/>
    <property type="match status" value="1"/>
</dbReference>
<accession>W6ABF7</accession>
<dbReference type="eggNOG" id="COG0084">
    <property type="taxonomic scope" value="Bacteria"/>
</dbReference>
<dbReference type="OrthoDB" id="9810005at2"/>
<dbReference type="InterPro" id="IPR018228">
    <property type="entry name" value="DNase_TatD-rel_CS"/>
</dbReference>
<name>W6ABF7_9MOLU</name>
<dbReference type="STRING" id="1276257.SSABA_v1c09330"/>
<dbReference type="PROSITE" id="PS01091">
    <property type="entry name" value="TATD_3"/>
    <property type="match status" value="1"/>
</dbReference>
<dbReference type="InterPro" id="IPR015991">
    <property type="entry name" value="TatD/YcfH-like"/>
</dbReference>
<dbReference type="FunFam" id="3.20.20.140:FF:000005">
    <property type="entry name" value="TatD family hydrolase"/>
    <property type="match status" value="1"/>
</dbReference>
<dbReference type="InterPro" id="IPR032466">
    <property type="entry name" value="Metal_Hydrolase"/>
</dbReference>
<evidence type="ECO:0000313" key="5">
    <source>
        <dbReference type="Proteomes" id="UP000019265"/>
    </source>
</evidence>
<dbReference type="GO" id="GO:0046872">
    <property type="term" value="F:metal ion binding"/>
    <property type="evidence" value="ECO:0007669"/>
    <property type="project" value="UniProtKB-KW"/>
</dbReference>
<evidence type="ECO:0000313" key="4">
    <source>
        <dbReference type="EMBL" id="AHI54331.1"/>
    </source>
</evidence>
<dbReference type="PATRIC" id="fig|1276257.3.peg.951"/>
<dbReference type="AlphaFoldDB" id="W6ABF7"/>
<dbReference type="HOGENOM" id="CLU_031506_4_0_14"/>
<gene>
    <name evidence="4" type="primary">tatD</name>
    <name evidence="4" type="ORF">SSABA_v1c09330</name>
</gene>
<dbReference type="Proteomes" id="UP000019265">
    <property type="component" value="Chromosome"/>
</dbReference>
<dbReference type="PIRSF" id="PIRSF005902">
    <property type="entry name" value="DNase_TatD"/>
    <property type="match status" value="1"/>
</dbReference>
<feature type="binding site" evidence="3">
    <location>
        <position position="61"/>
    </location>
    <ligand>
        <name>a divalent metal cation</name>
        <dbReference type="ChEBI" id="CHEBI:60240"/>
        <label>1</label>
    </ligand>
</feature>
<evidence type="ECO:0000256" key="1">
    <source>
        <dbReference type="ARBA" id="ARBA00022723"/>
    </source>
</evidence>
<feature type="binding site" evidence="3">
    <location>
        <position position="97"/>
    </location>
    <ligand>
        <name>a divalent metal cation</name>
        <dbReference type="ChEBI" id="CHEBI:60240"/>
        <label>2</label>
    </ligand>
</feature>
<dbReference type="KEGG" id="ssab:SSABA_v1c09330"/>
<dbReference type="NCBIfam" id="TIGR00010">
    <property type="entry name" value="YchF/TatD family DNA exonuclease"/>
    <property type="match status" value="1"/>
</dbReference>
<dbReference type="Pfam" id="PF01026">
    <property type="entry name" value="TatD_DNase"/>
    <property type="match status" value="1"/>
</dbReference>
<keyword evidence="1 3" id="KW-0479">Metal-binding</keyword>